<evidence type="ECO:0000313" key="3">
    <source>
        <dbReference type="EMBL" id="GAA0913930.1"/>
    </source>
</evidence>
<sequence length="320" mass="33078">MTGVGMRRRRLFALGLGLAACAAGCGVTRSGGTGGGTTGDALGRVSVVPGDPRWEVMARTLYRTMRRTGVPAAGTGGQTTITVTGLYGLAAAEIGGHGSLQETTTPLARLTGHVEAVMVPANSRFKHFDDLAADLLSQPDRAYLAGGPVGEPDHLLFGLIAQGLGADARRIDYTGYPGQDEVATALLGGHAAAATGRLADWRGPVERGRVRVLAVSSANRVPGVEAPSLLECGVRIDFADWCAVVGPGRMDAGRRAAAVSLCESVAGSGPWQEACRDGGWDSIPLTGDGFATWLAAESVRTRKVLRDLGLLDTPGTTYRG</sequence>
<dbReference type="PANTHER" id="PTHR42928:SF3">
    <property type="entry name" value="UPF0065 PROTEIN YFLP"/>
    <property type="match status" value="1"/>
</dbReference>
<protein>
    <recommendedName>
        <fullName evidence="5">Tricarboxylic transport membrane protein</fullName>
    </recommendedName>
</protein>
<dbReference type="PANTHER" id="PTHR42928">
    <property type="entry name" value="TRICARBOXYLATE-BINDING PROTEIN"/>
    <property type="match status" value="1"/>
</dbReference>
<name>A0ABN1NPF9_9ACTN</name>
<evidence type="ECO:0000256" key="1">
    <source>
        <dbReference type="ARBA" id="ARBA00006987"/>
    </source>
</evidence>
<comment type="similarity">
    <text evidence="1">Belongs to the UPF0065 (bug) family.</text>
</comment>
<gene>
    <name evidence="3" type="ORF">GCM10009560_06740</name>
</gene>
<dbReference type="InterPro" id="IPR005064">
    <property type="entry name" value="BUG"/>
</dbReference>
<evidence type="ECO:0000313" key="4">
    <source>
        <dbReference type="Proteomes" id="UP001501578"/>
    </source>
</evidence>
<keyword evidence="2" id="KW-0732">Signal</keyword>
<organism evidence="3 4">
    <name type="scientific">Nonomuraea longicatena</name>
    <dbReference type="NCBI Taxonomy" id="83682"/>
    <lineage>
        <taxon>Bacteria</taxon>
        <taxon>Bacillati</taxon>
        <taxon>Actinomycetota</taxon>
        <taxon>Actinomycetes</taxon>
        <taxon>Streptosporangiales</taxon>
        <taxon>Streptosporangiaceae</taxon>
        <taxon>Nonomuraea</taxon>
    </lineage>
</organism>
<feature type="chain" id="PRO_5047474443" description="Tricarboxylic transport membrane protein" evidence="2">
    <location>
        <begin position="23"/>
        <end position="320"/>
    </location>
</feature>
<dbReference type="Proteomes" id="UP001501578">
    <property type="component" value="Unassembled WGS sequence"/>
</dbReference>
<dbReference type="Gene3D" id="3.40.190.10">
    <property type="entry name" value="Periplasmic binding protein-like II"/>
    <property type="match status" value="1"/>
</dbReference>
<evidence type="ECO:0008006" key="5">
    <source>
        <dbReference type="Google" id="ProtNLM"/>
    </source>
</evidence>
<keyword evidence="4" id="KW-1185">Reference proteome</keyword>
<evidence type="ECO:0000256" key="2">
    <source>
        <dbReference type="SAM" id="SignalP"/>
    </source>
</evidence>
<proteinExistence type="inferred from homology"/>
<comment type="caution">
    <text evidence="3">The sequence shown here is derived from an EMBL/GenBank/DDBJ whole genome shotgun (WGS) entry which is preliminary data.</text>
</comment>
<dbReference type="Pfam" id="PF03401">
    <property type="entry name" value="TctC"/>
    <property type="match status" value="1"/>
</dbReference>
<dbReference type="EMBL" id="BAAAHQ010000001">
    <property type="protein sequence ID" value="GAA0913930.1"/>
    <property type="molecule type" value="Genomic_DNA"/>
</dbReference>
<dbReference type="Gene3D" id="3.40.190.150">
    <property type="entry name" value="Bordetella uptake gene, domain 1"/>
    <property type="match status" value="1"/>
</dbReference>
<accession>A0ABN1NPF9</accession>
<dbReference type="PROSITE" id="PS51257">
    <property type="entry name" value="PROKAR_LIPOPROTEIN"/>
    <property type="match status" value="1"/>
</dbReference>
<dbReference type="InterPro" id="IPR042100">
    <property type="entry name" value="Bug_dom1"/>
</dbReference>
<feature type="signal peptide" evidence="2">
    <location>
        <begin position="1"/>
        <end position="22"/>
    </location>
</feature>
<reference evidence="3 4" key="1">
    <citation type="journal article" date="2019" name="Int. J. Syst. Evol. Microbiol.">
        <title>The Global Catalogue of Microorganisms (GCM) 10K type strain sequencing project: providing services to taxonomists for standard genome sequencing and annotation.</title>
        <authorList>
            <consortium name="The Broad Institute Genomics Platform"/>
            <consortium name="The Broad Institute Genome Sequencing Center for Infectious Disease"/>
            <person name="Wu L."/>
            <person name="Ma J."/>
        </authorList>
    </citation>
    <scope>NUCLEOTIDE SEQUENCE [LARGE SCALE GENOMIC DNA]</scope>
    <source>
        <strain evidence="3 4">JCM 11136</strain>
    </source>
</reference>